<dbReference type="HOGENOM" id="CLU_917697_0_0_11"/>
<proteinExistence type="predicted"/>
<name>D5PC16_9MYCO</name>
<feature type="signal peptide" evidence="1">
    <location>
        <begin position="1"/>
        <end position="25"/>
    </location>
</feature>
<dbReference type="PROSITE" id="PS50905">
    <property type="entry name" value="FERRITIN_LIKE"/>
    <property type="match status" value="2"/>
</dbReference>
<dbReference type="SUPFAM" id="SSF47240">
    <property type="entry name" value="Ferritin-like"/>
    <property type="match status" value="2"/>
</dbReference>
<dbReference type="PANTHER" id="PTHR33746:SF4">
    <property type="entry name" value="RUBRERYTHRIN"/>
    <property type="match status" value="1"/>
</dbReference>
<dbReference type="eggNOG" id="COG1592">
    <property type="taxonomic scope" value="Bacteria"/>
</dbReference>
<dbReference type="AlphaFoldDB" id="D5PC16"/>
<dbReference type="InterPro" id="IPR003251">
    <property type="entry name" value="Rr_diiron-bd_dom"/>
</dbReference>
<dbReference type="PANTHER" id="PTHR33746">
    <property type="entry name" value="RUBRERYTHRIN"/>
    <property type="match status" value="1"/>
</dbReference>
<sequence>MHQARGLAVAVCTAALLVAACSSRPAPPASSSASPLADSTRSNALAAMHGEALAHAKYLAYATQAQQAGRTQVARDFTEAAQTEHMDHFAREADLVGLGSDIKANLRDAINGETNEANTMYPGFAKQATADNDPAAASAFSEIGADEATHLKDFQAALDAVSGPGGGASVPPGATPAPVAITAGPPRSSGTTLANLRTAMQGEAFAYAKYMRYADQARRDGNSAVAQLFTNTANFELNEHFAMLATLAGLVSTDTNANLQEAINGEQHEADVMYPDYARQADQAGNPAAANLFREIAGDEKTHQQMFQKALAAS</sequence>
<dbReference type="EMBL" id="ADNV01000265">
    <property type="protein sequence ID" value="EFG76409.1"/>
    <property type="molecule type" value="Genomic_DNA"/>
</dbReference>
<gene>
    <name evidence="3" type="ORF">HMPREF0591_3710</name>
</gene>
<dbReference type="InterPro" id="IPR052753">
    <property type="entry name" value="Rbr2/Nigerythrin"/>
</dbReference>
<keyword evidence="1" id="KW-0732">Signal</keyword>
<accession>D5PC16</accession>
<comment type="caution">
    <text evidence="3">The sequence shown here is derived from an EMBL/GenBank/DDBJ whole genome shotgun (WGS) entry which is preliminary data.</text>
</comment>
<evidence type="ECO:0000259" key="2">
    <source>
        <dbReference type="PROSITE" id="PS50905"/>
    </source>
</evidence>
<dbReference type="Pfam" id="PF02915">
    <property type="entry name" value="Rubrerythrin"/>
    <property type="match status" value="2"/>
</dbReference>
<feature type="domain" description="Ferritin-like diiron" evidence="2">
    <location>
        <begin position="186"/>
        <end position="314"/>
    </location>
</feature>
<feature type="chain" id="PRO_5039376157" evidence="1">
    <location>
        <begin position="26"/>
        <end position="314"/>
    </location>
</feature>
<dbReference type="Proteomes" id="UP000003653">
    <property type="component" value="Unassembled WGS sequence"/>
</dbReference>
<dbReference type="RefSeq" id="WP_007167742.1">
    <property type="nucleotide sequence ID" value="NZ_GG770553.1"/>
</dbReference>
<dbReference type="GO" id="GO:0016491">
    <property type="term" value="F:oxidoreductase activity"/>
    <property type="evidence" value="ECO:0007669"/>
    <property type="project" value="InterPro"/>
</dbReference>
<evidence type="ECO:0000313" key="3">
    <source>
        <dbReference type="EMBL" id="EFG76409.1"/>
    </source>
</evidence>
<dbReference type="InterPro" id="IPR009078">
    <property type="entry name" value="Ferritin-like_SF"/>
</dbReference>
<organism evidence="3 4">
    <name type="scientific">Mycobacterium parascrofulaceum ATCC BAA-614</name>
    <dbReference type="NCBI Taxonomy" id="525368"/>
    <lineage>
        <taxon>Bacteria</taxon>
        <taxon>Bacillati</taxon>
        <taxon>Actinomycetota</taxon>
        <taxon>Actinomycetes</taxon>
        <taxon>Mycobacteriales</taxon>
        <taxon>Mycobacteriaceae</taxon>
        <taxon>Mycobacterium</taxon>
        <taxon>Mycobacterium simiae complex</taxon>
    </lineage>
</organism>
<evidence type="ECO:0000256" key="1">
    <source>
        <dbReference type="SAM" id="SignalP"/>
    </source>
</evidence>
<dbReference type="CDD" id="cd01041">
    <property type="entry name" value="Rubrerythrin"/>
    <property type="match status" value="2"/>
</dbReference>
<keyword evidence="4" id="KW-1185">Reference proteome</keyword>
<reference evidence="3 4" key="1">
    <citation type="submission" date="2010-04" db="EMBL/GenBank/DDBJ databases">
        <authorList>
            <person name="Muzny D."/>
            <person name="Qin X."/>
            <person name="Deng J."/>
            <person name="Jiang H."/>
            <person name="Liu Y."/>
            <person name="Qu J."/>
            <person name="Song X.-Z."/>
            <person name="Zhang L."/>
            <person name="Thornton R."/>
            <person name="Coyle M."/>
            <person name="Francisco L."/>
            <person name="Jackson L."/>
            <person name="Javaid M."/>
            <person name="Korchina V."/>
            <person name="Kovar C."/>
            <person name="Mata R."/>
            <person name="Mathew T."/>
            <person name="Ngo R."/>
            <person name="Nguyen L."/>
            <person name="Nguyen N."/>
            <person name="Okwuonu G."/>
            <person name="Ongeri F."/>
            <person name="Pham C."/>
            <person name="Simmons D."/>
            <person name="Wilczek-Boney K."/>
            <person name="Hale W."/>
            <person name="Jakkamsetti A."/>
            <person name="Pham P."/>
            <person name="Ruth R."/>
            <person name="San Lucas F."/>
            <person name="Warren J."/>
            <person name="Zhang J."/>
            <person name="Zhao Z."/>
            <person name="Zhou C."/>
            <person name="Zhu D."/>
            <person name="Lee S."/>
            <person name="Bess C."/>
            <person name="Blankenburg K."/>
            <person name="Forbes L."/>
            <person name="Fu Q."/>
            <person name="Gubbala S."/>
            <person name="Hirani K."/>
            <person name="Jayaseelan J.C."/>
            <person name="Lara F."/>
            <person name="Munidasa M."/>
            <person name="Palculict T."/>
            <person name="Patil S."/>
            <person name="Pu L.-L."/>
            <person name="Saada N."/>
            <person name="Tang L."/>
            <person name="Weissenberger G."/>
            <person name="Zhu Y."/>
            <person name="Hemphill L."/>
            <person name="Shang Y."/>
            <person name="Youmans B."/>
            <person name="Ayvaz T."/>
            <person name="Ross M."/>
            <person name="Santibanez J."/>
            <person name="Aqrawi P."/>
            <person name="Gross S."/>
            <person name="Joshi V."/>
            <person name="Fowler G."/>
            <person name="Nazareth L."/>
            <person name="Reid J."/>
            <person name="Worley K."/>
            <person name="Petrosino J."/>
            <person name="Highlander S."/>
            <person name="Gibbs R."/>
        </authorList>
    </citation>
    <scope>NUCLEOTIDE SEQUENCE [LARGE SCALE GENOMIC DNA]</scope>
    <source>
        <strain evidence="3 4">ATCC BAA-614</strain>
    </source>
</reference>
<dbReference type="GO" id="GO:0046872">
    <property type="term" value="F:metal ion binding"/>
    <property type="evidence" value="ECO:0007669"/>
    <property type="project" value="InterPro"/>
</dbReference>
<dbReference type="InterPro" id="IPR012347">
    <property type="entry name" value="Ferritin-like"/>
</dbReference>
<feature type="domain" description="Ferritin-like diiron" evidence="2">
    <location>
        <begin position="34"/>
        <end position="165"/>
    </location>
</feature>
<evidence type="ECO:0000313" key="4">
    <source>
        <dbReference type="Proteomes" id="UP000003653"/>
    </source>
</evidence>
<dbReference type="Gene3D" id="1.20.1260.10">
    <property type="match status" value="3"/>
</dbReference>
<dbReference type="PROSITE" id="PS51257">
    <property type="entry name" value="PROKAR_LIPOPROTEIN"/>
    <property type="match status" value="1"/>
</dbReference>
<protein>
    <submittedName>
        <fullName evidence="3">Rubrerythrin</fullName>
    </submittedName>
</protein>
<dbReference type="InterPro" id="IPR009040">
    <property type="entry name" value="Ferritin-like_diiron"/>
</dbReference>